<accession>A0A367KZ28</accession>
<evidence type="ECO:0000313" key="2">
    <source>
        <dbReference type="EMBL" id="RCI07433.1"/>
    </source>
</evidence>
<evidence type="ECO:0000256" key="1">
    <source>
        <dbReference type="SAM" id="MobiDB-lite"/>
    </source>
</evidence>
<dbReference type="Proteomes" id="UP000253664">
    <property type="component" value="Unassembled WGS sequence"/>
</dbReference>
<dbReference type="AlphaFoldDB" id="A0A367KZ28"/>
<reference evidence="2 3" key="1">
    <citation type="journal article" date="2015" name="BMC Genomics">
        <title>Insights from the genome of Ophiocordyceps polyrhachis-furcata to pathogenicity and host specificity in insect fungi.</title>
        <authorList>
            <person name="Wichadakul D."/>
            <person name="Kobmoo N."/>
            <person name="Ingsriswang S."/>
            <person name="Tangphatsornruang S."/>
            <person name="Chantasingh D."/>
            <person name="Luangsa-ard J.J."/>
            <person name="Eurwilaichitr L."/>
        </authorList>
    </citation>
    <scope>NUCLEOTIDE SEQUENCE [LARGE SCALE GENOMIC DNA]</scope>
    <source>
        <strain evidence="2 3">BCC 54312</strain>
    </source>
</reference>
<organism evidence="2 3">
    <name type="scientific">Ophiocordyceps polyrhachis-furcata BCC 54312</name>
    <dbReference type="NCBI Taxonomy" id="1330021"/>
    <lineage>
        <taxon>Eukaryota</taxon>
        <taxon>Fungi</taxon>
        <taxon>Dikarya</taxon>
        <taxon>Ascomycota</taxon>
        <taxon>Pezizomycotina</taxon>
        <taxon>Sordariomycetes</taxon>
        <taxon>Hypocreomycetidae</taxon>
        <taxon>Hypocreales</taxon>
        <taxon>Ophiocordycipitaceae</taxon>
        <taxon>Ophiocordyceps</taxon>
    </lineage>
</organism>
<gene>
    <name evidence="2" type="ORF">L249_3778</name>
</gene>
<proteinExistence type="predicted"/>
<keyword evidence="3" id="KW-1185">Reference proteome</keyword>
<sequence>MKPLGQGRKTHQPVPPEKDAPASTTVASSAMQSIGLCPEVNAHFEATPRRASLRYHITFIDNDSIISIIYV</sequence>
<protein>
    <submittedName>
        <fullName evidence="2">Uncharacterized protein</fullName>
    </submittedName>
</protein>
<comment type="caution">
    <text evidence="2">The sequence shown here is derived from an EMBL/GenBank/DDBJ whole genome shotgun (WGS) entry which is preliminary data.</text>
</comment>
<name>A0A367KZ28_9HYPO</name>
<evidence type="ECO:0000313" key="3">
    <source>
        <dbReference type="Proteomes" id="UP000253664"/>
    </source>
</evidence>
<feature type="region of interest" description="Disordered" evidence="1">
    <location>
        <begin position="1"/>
        <end position="28"/>
    </location>
</feature>
<dbReference type="EMBL" id="LKCN02000029">
    <property type="protein sequence ID" value="RCI07433.1"/>
    <property type="molecule type" value="Genomic_DNA"/>
</dbReference>